<organism evidence="1">
    <name type="scientific">Picea glauca</name>
    <name type="common">White spruce</name>
    <name type="synonym">Pinus glauca</name>
    <dbReference type="NCBI Taxonomy" id="3330"/>
    <lineage>
        <taxon>Eukaryota</taxon>
        <taxon>Viridiplantae</taxon>
        <taxon>Streptophyta</taxon>
        <taxon>Embryophyta</taxon>
        <taxon>Tracheophyta</taxon>
        <taxon>Spermatophyta</taxon>
        <taxon>Pinopsida</taxon>
        <taxon>Pinidae</taxon>
        <taxon>Conifers I</taxon>
        <taxon>Pinales</taxon>
        <taxon>Pinaceae</taxon>
        <taxon>Picea</taxon>
    </lineage>
</organism>
<accession>A0A117NIM2</accession>
<comment type="caution">
    <text evidence="1">The sequence shown here is derived from an EMBL/GenBank/DDBJ whole genome shotgun (WGS) entry which is preliminary data.</text>
</comment>
<reference evidence="1" key="1">
    <citation type="journal article" date="2015" name="Genome Biol. Evol.">
        <title>Organellar Genomes of White Spruce (Picea glauca): Assembly and Annotation.</title>
        <authorList>
            <person name="Jackman S.D."/>
            <person name="Warren R.L."/>
            <person name="Gibb E.A."/>
            <person name="Vandervalk B.P."/>
            <person name="Mohamadi H."/>
            <person name="Chu J."/>
            <person name="Raymond A."/>
            <person name="Pleasance S."/>
            <person name="Coope R."/>
            <person name="Wildung M.R."/>
            <person name="Ritland C.E."/>
            <person name="Bousquet J."/>
            <person name="Jones S.J."/>
            <person name="Bohlmann J."/>
            <person name="Birol I."/>
        </authorList>
    </citation>
    <scope>NUCLEOTIDE SEQUENCE [LARGE SCALE GENOMIC DNA]</scope>
    <source>
        <tissue evidence="1">Flushing bud</tissue>
    </source>
</reference>
<evidence type="ECO:0000313" key="1">
    <source>
        <dbReference type="EMBL" id="KUM50153.1"/>
    </source>
</evidence>
<geneLocation type="mitochondrion" evidence="1"/>
<proteinExistence type="predicted"/>
<protein>
    <submittedName>
        <fullName evidence="1">Uncharacterized protein</fullName>
    </submittedName>
</protein>
<name>A0A117NIM2_PICGL</name>
<gene>
    <name evidence="1" type="ORF">ABT39_MTgene3382</name>
</gene>
<sequence>MVSNFPKLLVRNVHRACLSWKDGLVRSDKSGQVKSGKVWSEASNRIWWGGWWKPQIDHGCYSFGRIALACLDLSGGVYRFACPGLKGDRCR</sequence>
<keyword evidence="1" id="KW-0496">Mitochondrion</keyword>
<dbReference type="EMBL" id="LKAM01000002">
    <property type="protein sequence ID" value="KUM50153.1"/>
    <property type="molecule type" value="Genomic_DNA"/>
</dbReference>
<dbReference type="AlphaFoldDB" id="A0A117NIM2"/>